<keyword evidence="3" id="KW-0274">FAD</keyword>
<name>A0AAN6EZI3_EXODE</name>
<dbReference type="PANTHER" id="PTHR13789:SF316">
    <property type="entry name" value="FAD-BINDING DOMAIN-CONTAINING PROTEIN"/>
    <property type="match status" value="1"/>
</dbReference>
<protein>
    <recommendedName>
        <fullName evidence="7">FAD-binding domain-containing protein</fullName>
    </recommendedName>
</protein>
<dbReference type="InterPro" id="IPR002938">
    <property type="entry name" value="FAD-bd"/>
</dbReference>
<evidence type="ECO:0000256" key="5">
    <source>
        <dbReference type="ARBA" id="ARBA00023033"/>
    </source>
</evidence>
<feature type="chain" id="PRO_5042840163" description="FAD-binding domain-containing protein" evidence="6">
    <location>
        <begin position="25"/>
        <end position="508"/>
    </location>
</feature>
<evidence type="ECO:0000313" key="9">
    <source>
        <dbReference type="Proteomes" id="UP001161757"/>
    </source>
</evidence>
<evidence type="ECO:0000256" key="3">
    <source>
        <dbReference type="ARBA" id="ARBA00022827"/>
    </source>
</evidence>
<dbReference type="GO" id="GO:0004497">
    <property type="term" value="F:monooxygenase activity"/>
    <property type="evidence" value="ECO:0007669"/>
    <property type="project" value="UniProtKB-KW"/>
</dbReference>
<feature type="signal peptide" evidence="6">
    <location>
        <begin position="1"/>
        <end position="24"/>
    </location>
</feature>
<gene>
    <name evidence="8" type="ORF">HRR80_002260</name>
</gene>
<evidence type="ECO:0000256" key="2">
    <source>
        <dbReference type="ARBA" id="ARBA00022630"/>
    </source>
</evidence>
<dbReference type="FunFam" id="3.50.50.60:FF:000156">
    <property type="entry name" value="Salicylate hydroxylase, putative"/>
    <property type="match status" value="1"/>
</dbReference>
<dbReference type="InterPro" id="IPR036188">
    <property type="entry name" value="FAD/NAD-bd_sf"/>
</dbReference>
<dbReference type="SUPFAM" id="SSF51905">
    <property type="entry name" value="FAD/NAD(P)-binding domain"/>
    <property type="match status" value="1"/>
</dbReference>
<dbReference type="InterPro" id="IPR050493">
    <property type="entry name" value="FAD-dep_Monooxygenase_BioMet"/>
</dbReference>
<dbReference type="GO" id="GO:0071949">
    <property type="term" value="F:FAD binding"/>
    <property type="evidence" value="ECO:0007669"/>
    <property type="project" value="InterPro"/>
</dbReference>
<organism evidence="8 9">
    <name type="scientific">Exophiala dermatitidis</name>
    <name type="common">Black yeast-like fungus</name>
    <name type="synonym">Wangiella dermatitidis</name>
    <dbReference type="NCBI Taxonomy" id="5970"/>
    <lineage>
        <taxon>Eukaryota</taxon>
        <taxon>Fungi</taxon>
        <taxon>Dikarya</taxon>
        <taxon>Ascomycota</taxon>
        <taxon>Pezizomycotina</taxon>
        <taxon>Eurotiomycetes</taxon>
        <taxon>Chaetothyriomycetidae</taxon>
        <taxon>Chaetothyriales</taxon>
        <taxon>Herpotrichiellaceae</taxon>
        <taxon>Exophiala</taxon>
    </lineage>
</organism>
<dbReference type="AlphaFoldDB" id="A0AAN6EZI3"/>
<dbReference type="Pfam" id="PF01494">
    <property type="entry name" value="FAD_binding_3"/>
    <property type="match status" value="1"/>
</dbReference>
<accession>A0AAN6EZI3</accession>
<evidence type="ECO:0000256" key="1">
    <source>
        <dbReference type="ARBA" id="ARBA00007992"/>
    </source>
</evidence>
<comment type="similarity">
    <text evidence="1">Belongs to the paxM FAD-dependent monooxygenase family.</text>
</comment>
<dbReference type="PRINTS" id="PR00420">
    <property type="entry name" value="RNGMNOXGNASE"/>
</dbReference>
<dbReference type="EMBL" id="JAJGCB010000003">
    <property type="protein sequence ID" value="KAJ8993754.1"/>
    <property type="molecule type" value="Genomic_DNA"/>
</dbReference>
<sequence length="508" mass="56591">MTACSRQGFFHLLTLVLDTAPARGAVDHWQPEAPIMDRKQYPLDEGQVDISTDAISIVNRLSVYQDFKSSCRKKHFPSPRGISSVNMTTDEVAIIGAGLSGLTLALALHQQGIQSTIYESRPAPLNIGGAVMLSPNALKILDALDVYQDVRERGYNFELLEMQTVSGTLIETYEFGSKEKYGYQANRIYRHELIDVILTKTRQANISVVYGRKYARIVEETDDHVIWESTDGTQSTASWLVGADGIHSSVRKYLYPDITPQFIGMAGITAAVPADQVKYHGGTGKITQPLTIVAEDNKGAFVIAPQKVDGSEFLIGKQRRLPELTREGWDEFLADKEGLVKFLQDDAEAFGEVAVTATQHIPHDKINVWPFYVIPKLDTWASSKRRVVILGDSAHAIPPSAGQGINQAFEDVYMFSLLLAASQKGKVRFEDALTFWQGYRQDRINRILELNKQIDLRRMPKHPAAAAEGTETEQDQVARQEFDLTWLYEPDFKAEVDAWVKGAGATVV</sequence>
<keyword evidence="4" id="KW-0560">Oxidoreductase</keyword>
<evidence type="ECO:0000256" key="6">
    <source>
        <dbReference type="SAM" id="SignalP"/>
    </source>
</evidence>
<evidence type="ECO:0000259" key="7">
    <source>
        <dbReference type="Pfam" id="PF01494"/>
    </source>
</evidence>
<reference evidence="8" key="1">
    <citation type="submission" date="2023-01" db="EMBL/GenBank/DDBJ databases">
        <title>Exophiala dermititidis isolated from Cystic Fibrosis Patient.</title>
        <authorList>
            <person name="Kurbessoian T."/>
            <person name="Crocker A."/>
            <person name="Murante D."/>
            <person name="Hogan D.A."/>
            <person name="Stajich J.E."/>
        </authorList>
    </citation>
    <scope>NUCLEOTIDE SEQUENCE</scope>
    <source>
        <strain evidence="8">Ex8</strain>
    </source>
</reference>
<proteinExistence type="inferred from homology"/>
<feature type="domain" description="FAD-binding" evidence="7">
    <location>
        <begin position="91"/>
        <end position="426"/>
    </location>
</feature>
<evidence type="ECO:0000313" key="8">
    <source>
        <dbReference type="EMBL" id="KAJ8993754.1"/>
    </source>
</evidence>
<dbReference type="Gene3D" id="3.50.50.60">
    <property type="entry name" value="FAD/NAD(P)-binding domain"/>
    <property type="match status" value="1"/>
</dbReference>
<evidence type="ECO:0000256" key="4">
    <source>
        <dbReference type="ARBA" id="ARBA00023002"/>
    </source>
</evidence>
<dbReference type="Proteomes" id="UP001161757">
    <property type="component" value="Unassembled WGS sequence"/>
</dbReference>
<keyword evidence="5" id="KW-0503">Monooxygenase</keyword>
<keyword evidence="6" id="KW-0732">Signal</keyword>
<comment type="caution">
    <text evidence="8">The sequence shown here is derived from an EMBL/GenBank/DDBJ whole genome shotgun (WGS) entry which is preliminary data.</text>
</comment>
<keyword evidence="2" id="KW-0285">Flavoprotein</keyword>
<dbReference type="PANTHER" id="PTHR13789">
    <property type="entry name" value="MONOOXYGENASE"/>
    <property type="match status" value="1"/>
</dbReference>